<organism evidence="2 3">
    <name type="scientific">Streptosporangium album</name>
    <dbReference type="NCBI Taxonomy" id="47479"/>
    <lineage>
        <taxon>Bacteria</taxon>
        <taxon>Bacillati</taxon>
        <taxon>Actinomycetota</taxon>
        <taxon>Actinomycetes</taxon>
        <taxon>Streptosporangiales</taxon>
        <taxon>Streptosporangiaceae</taxon>
        <taxon>Streptosporangium</taxon>
    </lineage>
</organism>
<protein>
    <submittedName>
        <fullName evidence="2">Uncharacterized protein</fullName>
    </submittedName>
</protein>
<gene>
    <name evidence="2" type="ORF">FHR32_007466</name>
</gene>
<name>A0A7W7WDF5_9ACTN</name>
<accession>A0A7W7WDF5</accession>
<feature type="transmembrane region" description="Helical" evidence="1">
    <location>
        <begin position="12"/>
        <end position="37"/>
    </location>
</feature>
<sequence>MNGYIDLGALSMFVATGLVCGVGLVAVYAAGLLGLSIATADTSSGVRRLLGSLLAGVAFLTVVVGVGVGLYVTLGR</sequence>
<evidence type="ECO:0000313" key="3">
    <source>
        <dbReference type="Proteomes" id="UP000534286"/>
    </source>
</evidence>
<dbReference type="Proteomes" id="UP000534286">
    <property type="component" value="Unassembled WGS sequence"/>
</dbReference>
<reference evidence="2 3" key="1">
    <citation type="submission" date="2020-08" db="EMBL/GenBank/DDBJ databases">
        <title>Sequencing the genomes of 1000 actinobacteria strains.</title>
        <authorList>
            <person name="Klenk H.-P."/>
        </authorList>
    </citation>
    <scope>NUCLEOTIDE SEQUENCE [LARGE SCALE GENOMIC DNA]</scope>
    <source>
        <strain evidence="2 3">DSM 43023</strain>
    </source>
</reference>
<dbReference type="EMBL" id="JACHJU010000004">
    <property type="protein sequence ID" value="MBB4943066.1"/>
    <property type="molecule type" value="Genomic_DNA"/>
</dbReference>
<keyword evidence="1" id="KW-0472">Membrane</keyword>
<evidence type="ECO:0000313" key="2">
    <source>
        <dbReference type="EMBL" id="MBB4943066.1"/>
    </source>
</evidence>
<keyword evidence="1" id="KW-1133">Transmembrane helix</keyword>
<dbReference type="RefSeq" id="WP_184758951.1">
    <property type="nucleotide sequence ID" value="NZ_BAABEK010000023.1"/>
</dbReference>
<keyword evidence="1" id="KW-0812">Transmembrane</keyword>
<keyword evidence="3" id="KW-1185">Reference proteome</keyword>
<evidence type="ECO:0000256" key="1">
    <source>
        <dbReference type="SAM" id="Phobius"/>
    </source>
</evidence>
<feature type="transmembrane region" description="Helical" evidence="1">
    <location>
        <begin position="49"/>
        <end position="74"/>
    </location>
</feature>
<proteinExistence type="predicted"/>
<comment type="caution">
    <text evidence="2">The sequence shown here is derived from an EMBL/GenBank/DDBJ whole genome shotgun (WGS) entry which is preliminary data.</text>
</comment>
<dbReference type="AlphaFoldDB" id="A0A7W7WDF5"/>